<evidence type="ECO:0000259" key="4">
    <source>
        <dbReference type="PROSITE" id="PS50076"/>
    </source>
</evidence>
<dbReference type="EMBL" id="QOKY01000151">
    <property type="protein sequence ID" value="RMZ56277.1"/>
    <property type="molecule type" value="Genomic_DNA"/>
</dbReference>
<dbReference type="SUPFAM" id="SSF48452">
    <property type="entry name" value="TPR-like"/>
    <property type="match status" value="1"/>
</dbReference>
<name>A0A3M7L0Z5_AUXPR</name>
<reference evidence="6" key="1">
    <citation type="journal article" date="2018" name="Algal Res.">
        <title>Characterization of plant carbon substrate utilization by Auxenochlorella protothecoides.</title>
        <authorList>
            <person name="Vogler B.W."/>
            <person name="Starkenburg S.R."/>
            <person name="Sudasinghe N."/>
            <person name="Schambach J.Y."/>
            <person name="Rollin J.A."/>
            <person name="Pattathil S."/>
            <person name="Barry A.N."/>
        </authorList>
    </citation>
    <scope>NUCLEOTIDE SEQUENCE [LARGE SCALE GENOMIC DNA]</scope>
    <source>
        <strain evidence="6">UTEX 25</strain>
    </source>
</reference>
<dbReference type="PRINTS" id="PR00625">
    <property type="entry name" value="JDOMAIN"/>
</dbReference>
<dbReference type="CDD" id="cd06257">
    <property type="entry name" value="DnaJ"/>
    <property type="match status" value="1"/>
</dbReference>
<dbReference type="InterPro" id="IPR019734">
    <property type="entry name" value="TPR_rpt"/>
</dbReference>
<dbReference type="Pfam" id="PF00226">
    <property type="entry name" value="DnaJ"/>
    <property type="match status" value="1"/>
</dbReference>
<dbReference type="Proteomes" id="UP000279271">
    <property type="component" value="Unassembled WGS sequence"/>
</dbReference>
<dbReference type="InterPro" id="IPR018253">
    <property type="entry name" value="DnaJ_domain_CS"/>
</dbReference>
<dbReference type="PROSITE" id="PS50005">
    <property type="entry name" value="TPR"/>
    <property type="match status" value="1"/>
</dbReference>
<dbReference type="InterPro" id="IPR001623">
    <property type="entry name" value="DnaJ_domain"/>
</dbReference>
<gene>
    <name evidence="5" type="ORF">APUTEX25_002467</name>
</gene>
<dbReference type="PROSITE" id="PS00636">
    <property type="entry name" value="DNAJ_1"/>
    <property type="match status" value="1"/>
</dbReference>
<feature type="repeat" description="TPR" evidence="3">
    <location>
        <begin position="46"/>
        <end position="79"/>
    </location>
</feature>
<comment type="caution">
    <text evidence="5">The sequence shown here is derived from an EMBL/GenBank/DDBJ whole genome shotgun (WGS) entry which is preliminary data.</text>
</comment>
<dbReference type="InterPro" id="IPR036869">
    <property type="entry name" value="J_dom_sf"/>
</dbReference>
<dbReference type="PROSITE" id="PS50076">
    <property type="entry name" value="DNAJ_2"/>
    <property type="match status" value="1"/>
</dbReference>
<accession>A0A3M7L0Z5</accession>
<dbReference type="InterPro" id="IPR011990">
    <property type="entry name" value="TPR-like_helical_dom_sf"/>
</dbReference>
<sequence>MRSVDEYRRALEGLEASTSGPQERERAELLVAQCGALLELHEWDAAAAWLVLGKALRGARNIHGARRAFQMGLQVDPSNRTLSMLLAKSVAEAALADAEAALGMEPGYGAGAARGAPRRWPPWGATTRAWPSWPSCGARSPSTQAWTGLLADARLAKKKAERVDYYAVLGVEEDVHPDALKKAYRRAALKSHPDKAEEGERAEAEVNFKLVGEAYAVLSDPAKRQRYDAGWSSTEIESGCPEGGCCGGGGSGGGVPTDIFAQMFQRGNGFGPSYGGGPTFASGPQFRARW</sequence>
<dbReference type="AlphaFoldDB" id="A0A3M7L0Z5"/>
<protein>
    <recommendedName>
        <fullName evidence="4">J domain-containing protein</fullName>
    </recommendedName>
</protein>
<evidence type="ECO:0000313" key="5">
    <source>
        <dbReference type="EMBL" id="RMZ56277.1"/>
    </source>
</evidence>
<evidence type="ECO:0000313" key="6">
    <source>
        <dbReference type="Proteomes" id="UP000279271"/>
    </source>
</evidence>
<evidence type="ECO:0000256" key="1">
    <source>
        <dbReference type="ARBA" id="ARBA00022737"/>
    </source>
</evidence>
<organism evidence="5 6">
    <name type="scientific">Auxenochlorella protothecoides</name>
    <name type="common">Green microalga</name>
    <name type="synonym">Chlorella protothecoides</name>
    <dbReference type="NCBI Taxonomy" id="3075"/>
    <lineage>
        <taxon>Eukaryota</taxon>
        <taxon>Viridiplantae</taxon>
        <taxon>Chlorophyta</taxon>
        <taxon>core chlorophytes</taxon>
        <taxon>Trebouxiophyceae</taxon>
        <taxon>Chlorellales</taxon>
        <taxon>Chlorellaceae</taxon>
        <taxon>Auxenochlorella</taxon>
    </lineage>
</organism>
<keyword evidence="2 3" id="KW-0802">TPR repeat</keyword>
<evidence type="ECO:0000256" key="2">
    <source>
        <dbReference type="ARBA" id="ARBA00022803"/>
    </source>
</evidence>
<dbReference type="Gene3D" id="1.10.287.110">
    <property type="entry name" value="DnaJ domain"/>
    <property type="match status" value="1"/>
</dbReference>
<proteinExistence type="predicted"/>
<evidence type="ECO:0000256" key="3">
    <source>
        <dbReference type="PROSITE-ProRule" id="PRU00339"/>
    </source>
</evidence>
<feature type="domain" description="J" evidence="4">
    <location>
        <begin position="164"/>
        <end position="231"/>
    </location>
</feature>
<keyword evidence="1" id="KW-0677">Repeat</keyword>
<dbReference type="SMART" id="SM00271">
    <property type="entry name" value="DnaJ"/>
    <property type="match status" value="1"/>
</dbReference>
<dbReference type="PANTHER" id="PTHR45188:SF2">
    <property type="entry name" value="DNAJ HOMOLOG SUBFAMILY C MEMBER 7"/>
    <property type="match status" value="1"/>
</dbReference>
<dbReference type="SUPFAM" id="SSF46565">
    <property type="entry name" value="Chaperone J-domain"/>
    <property type="match status" value="1"/>
</dbReference>
<dbReference type="PANTHER" id="PTHR45188">
    <property type="entry name" value="DNAJ PROTEIN P58IPK HOMOLOG"/>
    <property type="match status" value="1"/>
</dbReference>